<dbReference type="Pfam" id="PF02518">
    <property type="entry name" value="HATPase_c"/>
    <property type="match status" value="1"/>
</dbReference>
<dbReference type="InterPro" id="IPR003660">
    <property type="entry name" value="HAMP_dom"/>
</dbReference>
<dbReference type="SMART" id="SM00387">
    <property type="entry name" value="HATPase_c"/>
    <property type="match status" value="1"/>
</dbReference>
<dbReference type="RefSeq" id="WP_110030748.1">
    <property type="nucleotide sequence ID" value="NZ_QGTR01000001.1"/>
</dbReference>
<dbReference type="InterPro" id="IPR036097">
    <property type="entry name" value="HisK_dim/P_sf"/>
</dbReference>
<name>A0A317PXS7_9HYPH</name>
<keyword evidence="4" id="KW-0597">Phosphoprotein</keyword>
<evidence type="ECO:0000256" key="5">
    <source>
        <dbReference type="ARBA" id="ARBA00022679"/>
    </source>
</evidence>
<evidence type="ECO:0000259" key="12">
    <source>
        <dbReference type="PROSITE" id="PS50109"/>
    </source>
</evidence>
<evidence type="ECO:0000256" key="11">
    <source>
        <dbReference type="SAM" id="Phobius"/>
    </source>
</evidence>
<evidence type="ECO:0000256" key="1">
    <source>
        <dbReference type="ARBA" id="ARBA00000085"/>
    </source>
</evidence>
<dbReference type="InterPro" id="IPR036890">
    <property type="entry name" value="HATPase_C_sf"/>
</dbReference>
<dbReference type="InterPro" id="IPR050428">
    <property type="entry name" value="TCS_sensor_his_kinase"/>
</dbReference>
<evidence type="ECO:0000256" key="10">
    <source>
        <dbReference type="ARBA" id="ARBA00023136"/>
    </source>
</evidence>
<keyword evidence="15" id="KW-1185">Reference proteome</keyword>
<dbReference type="PANTHER" id="PTHR45436:SF5">
    <property type="entry name" value="SENSOR HISTIDINE KINASE TRCS"/>
    <property type="match status" value="1"/>
</dbReference>
<sequence length="460" mass="49540">MIGRTSIRIRLLAWAVAVVVLALIVTGFSLEAIFTRHLERRIGQELETHLSQIVSGLRFDAESRLSLTREPVDPRFTRIFGGLYWQVSDRTSGAQLKSRSLWDTELALPDDHLAPGDVHSHTIDGPDNGRLLVHEVLVVLASGNGDHRLRVSVAIDRAEITALSTGFAWDLGAVLGLLGLLLIIGLIIQVSRGLRPVRAVLDGVAAVRAGKMRRIDQTNVPEEVAPLVDEVNALLDAQDRDMVRARDRAADLAHGMKTPLTALGADIDRLRMRGQTDIADDIAELALRMGRHMDRELARARLRHGRAADPVPLSRHVDAILRTLRRTPKGAAIVLEQRIDGQPTVLIDPDDLNDLIGNLVENALRHANRQVLVTASQSGGWTTVSIQDDGDGMDDAHLATARQRGGRLDSGGSGAGLGLAIVADILEVCGGELDFGRSPLGGLNASMTIPAGSRAVAADT</sequence>
<dbReference type="PRINTS" id="PR00344">
    <property type="entry name" value="BCTRLSENSOR"/>
</dbReference>
<dbReference type="PROSITE" id="PS50109">
    <property type="entry name" value="HIS_KIN"/>
    <property type="match status" value="1"/>
</dbReference>
<keyword evidence="6 11" id="KW-0812">Transmembrane</keyword>
<dbReference type="Gene3D" id="1.10.287.130">
    <property type="match status" value="1"/>
</dbReference>
<evidence type="ECO:0000313" key="14">
    <source>
        <dbReference type="EMBL" id="PWW04300.1"/>
    </source>
</evidence>
<proteinExistence type="predicted"/>
<reference evidence="14 15" key="1">
    <citation type="submission" date="2018-05" db="EMBL/GenBank/DDBJ databases">
        <title>Genomic Encyclopedia of Type Strains, Phase IV (KMG-IV): sequencing the most valuable type-strain genomes for metagenomic binning, comparative biology and taxonomic classification.</title>
        <authorList>
            <person name="Goeker M."/>
        </authorList>
    </citation>
    <scope>NUCLEOTIDE SEQUENCE [LARGE SCALE GENOMIC DNA]</scope>
    <source>
        <strain evidence="14 15">DSM 16791</strain>
    </source>
</reference>
<dbReference type="GO" id="GO:0005886">
    <property type="term" value="C:plasma membrane"/>
    <property type="evidence" value="ECO:0007669"/>
    <property type="project" value="TreeGrafter"/>
</dbReference>
<keyword evidence="9" id="KW-0902">Two-component regulatory system</keyword>
<feature type="transmembrane region" description="Helical" evidence="11">
    <location>
        <begin position="12"/>
        <end position="34"/>
    </location>
</feature>
<accession>A0A317PXS7</accession>
<evidence type="ECO:0000256" key="7">
    <source>
        <dbReference type="ARBA" id="ARBA00022777"/>
    </source>
</evidence>
<feature type="transmembrane region" description="Helical" evidence="11">
    <location>
        <begin position="167"/>
        <end position="188"/>
    </location>
</feature>
<dbReference type="InterPro" id="IPR003594">
    <property type="entry name" value="HATPase_dom"/>
</dbReference>
<dbReference type="PANTHER" id="PTHR45436">
    <property type="entry name" value="SENSOR HISTIDINE KINASE YKOH"/>
    <property type="match status" value="1"/>
</dbReference>
<dbReference type="InterPro" id="IPR004358">
    <property type="entry name" value="Sig_transdc_His_kin-like_C"/>
</dbReference>
<feature type="domain" description="HAMP" evidence="13">
    <location>
        <begin position="191"/>
        <end position="243"/>
    </location>
</feature>
<evidence type="ECO:0000313" key="15">
    <source>
        <dbReference type="Proteomes" id="UP000246352"/>
    </source>
</evidence>
<evidence type="ECO:0000256" key="8">
    <source>
        <dbReference type="ARBA" id="ARBA00022989"/>
    </source>
</evidence>
<dbReference type="AlphaFoldDB" id="A0A317PXS7"/>
<keyword evidence="8 11" id="KW-1133">Transmembrane helix</keyword>
<protein>
    <recommendedName>
        <fullName evidence="3">histidine kinase</fullName>
        <ecNumber evidence="3">2.7.13.3</ecNumber>
    </recommendedName>
</protein>
<dbReference type="SUPFAM" id="SSF47384">
    <property type="entry name" value="Homodimeric domain of signal transducing histidine kinase"/>
    <property type="match status" value="1"/>
</dbReference>
<dbReference type="InterPro" id="IPR005467">
    <property type="entry name" value="His_kinase_dom"/>
</dbReference>
<keyword evidence="7 14" id="KW-0418">Kinase</keyword>
<dbReference type="Gene3D" id="3.30.565.10">
    <property type="entry name" value="Histidine kinase-like ATPase, C-terminal domain"/>
    <property type="match status" value="1"/>
</dbReference>
<gene>
    <name evidence="14" type="ORF">DFR52_101995</name>
</gene>
<keyword evidence="5" id="KW-0808">Transferase</keyword>
<comment type="subcellular location">
    <subcellularLocation>
        <location evidence="2">Membrane</location>
    </subcellularLocation>
</comment>
<dbReference type="EC" id="2.7.13.3" evidence="3"/>
<dbReference type="SUPFAM" id="SSF55874">
    <property type="entry name" value="ATPase domain of HSP90 chaperone/DNA topoisomerase II/histidine kinase"/>
    <property type="match status" value="1"/>
</dbReference>
<feature type="domain" description="Histidine kinase" evidence="12">
    <location>
        <begin position="251"/>
        <end position="453"/>
    </location>
</feature>
<organism evidence="14 15">
    <name type="scientific">Hoeflea marina</name>
    <dbReference type="NCBI Taxonomy" id="274592"/>
    <lineage>
        <taxon>Bacteria</taxon>
        <taxon>Pseudomonadati</taxon>
        <taxon>Pseudomonadota</taxon>
        <taxon>Alphaproteobacteria</taxon>
        <taxon>Hyphomicrobiales</taxon>
        <taxon>Rhizobiaceae</taxon>
        <taxon>Hoeflea</taxon>
    </lineage>
</organism>
<keyword evidence="10 11" id="KW-0472">Membrane</keyword>
<dbReference type="Proteomes" id="UP000246352">
    <property type="component" value="Unassembled WGS sequence"/>
</dbReference>
<evidence type="ECO:0000256" key="3">
    <source>
        <dbReference type="ARBA" id="ARBA00012438"/>
    </source>
</evidence>
<dbReference type="OrthoDB" id="9809567at2"/>
<dbReference type="EMBL" id="QGTR01000001">
    <property type="protein sequence ID" value="PWW04300.1"/>
    <property type="molecule type" value="Genomic_DNA"/>
</dbReference>
<evidence type="ECO:0000259" key="13">
    <source>
        <dbReference type="PROSITE" id="PS50885"/>
    </source>
</evidence>
<evidence type="ECO:0000256" key="4">
    <source>
        <dbReference type="ARBA" id="ARBA00022553"/>
    </source>
</evidence>
<dbReference type="PROSITE" id="PS50885">
    <property type="entry name" value="HAMP"/>
    <property type="match status" value="1"/>
</dbReference>
<evidence type="ECO:0000256" key="9">
    <source>
        <dbReference type="ARBA" id="ARBA00023012"/>
    </source>
</evidence>
<dbReference type="GO" id="GO:0000155">
    <property type="term" value="F:phosphorelay sensor kinase activity"/>
    <property type="evidence" value="ECO:0007669"/>
    <property type="project" value="InterPro"/>
</dbReference>
<comment type="caution">
    <text evidence="14">The sequence shown here is derived from an EMBL/GenBank/DDBJ whole genome shotgun (WGS) entry which is preliminary data.</text>
</comment>
<evidence type="ECO:0000256" key="6">
    <source>
        <dbReference type="ARBA" id="ARBA00022692"/>
    </source>
</evidence>
<comment type="catalytic activity">
    <reaction evidence="1">
        <text>ATP + protein L-histidine = ADP + protein N-phospho-L-histidine.</text>
        <dbReference type="EC" id="2.7.13.3"/>
    </reaction>
</comment>
<evidence type="ECO:0000256" key="2">
    <source>
        <dbReference type="ARBA" id="ARBA00004370"/>
    </source>
</evidence>